<evidence type="ECO:0000313" key="3">
    <source>
        <dbReference type="Proteomes" id="UP000278398"/>
    </source>
</evidence>
<accession>A0A429Z2D6</accession>
<feature type="transmembrane region" description="Helical" evidence="1">
    <location>
        <begin position="219"/>
        <end position="245"/>
    </location>
</feature>
<protein>
    <recommendedName>
        <fullName evidence="4">DUF2029 domain-containing protein</fullName>
    </recommendedName>
</protein>
<comment type="caution">
    <text evidence="2">The sequence shown here is derived from an EMBL/GenBank/DDBJ whole genome shotgun (WGS) entry which is preliminary data.</text>
</comment>
<keyword evidence="1" id="KW-0812">Transmembrane</keyword>
<keyword evidence="3" id="KW-1185">Reference proteome</keyword>
<dbReference type="AlphaFoldDB" id="A0A429Z2D6"/>
<keyword evidence="1" id="KW-1133">Transmembrane helix</keyword>
<dbReference type="EMBL" id="RWKW01000009">
    <property type="protein sequence ID" value="RST87857.1"/>
    <property type="molecule type" value="Genomic_DNA"/>
</dbReference>
<feature type="transmembrane region" description="Helical" evidence="1">
    <location>
        <begin position="370"/>
        <end position="387"/>
    </location>
</feature>
<feature type="transmembrane region" description="Helical" evidence="1">
    <location>
        <begin position="321"/>
        <end position="339"/>
    </location>
</feature>
<evidence type="ECO:0000256" key="1">
    <source>
        <dbReference type="SAM" id="Phobius"/>
    </source>
</evidence>
<keyword evidence="1" id="KW-0472">Membrane</keyword>
<sequence length="398" mass="43725">MAMTESQGGVVGWALRTSLAETLVKGLATRTVVDRLAVFFMALVIAGVAAYSWLRPAYNWDMVAYVATALENRIDDPAALHERTWAEIEPGAREAQLYHLQFSNPYNLHQWENPADFQSQLSMYRVKVLYVAMLRWLEPVAGLSTASILLSVLPSVVFGALCLWWLAREGAEQGLLLLVPFLATADFITMTTMVTPDMLLAVMSLGAVLLLLRGRDGLAGLLLFASVFVRPDNIILIFALLIAAVLFGWRLLPMLATFVVSFAACLLISKFGDHPGWWAHFYFSCVQIQNSMTGFAPDFSLVDFTKGYVRGVAVALTENDWPGLFLVLIVGWAMLARAGRIGSGRTNALVFALAIGTLGKFASFPLPDDRFYFTFIAAMGVILIAAWKPRVDLSARAG</sequence>
<name>A0A429Z2D6_9HYPH</name>
<dbReference type="OrthoDB" id="8435158at2"/>
<proteinExistence type="predicted"/>
<feature type="transmembrane region" description="Helical" evidence="1">
    <location>
        <begin position="251"/>
        <end position="269"/>
    </location>
</feature>
<organism evidence="2 3">
    <name type="scientific">Aquibium carbonis</name>
    <dbReference type="NCBI Taxonomy" id="2495581"/>
    <lineage>
        <taxon>Bacteria</taxon>
        <taxon>Pseudomonadati</taxon>
        <taxon>Pseudomonadota</taxon>
        <taxon>Alphaproteobacteria</taxon>
        <taxon>Hyphomicrobiales</taxon>
        <taxon>Phyllobacteriaceae</taxon>
        <taxon>Aquibium</taxon>
    </lineage>
</organism>
<reference evidence="2 3" key="1">
    <citation type="submission" date="2018-12" db="EMBL/GenBank/DDBJ databases">
        <title>Mesorhizobium carbonis sp. nov., isolated from coal mine water.</title>
        <authorList>
            <person name="Xin W."/>
            <person name="Xu Z."/>
            <person name="Xiang F."/>
            <person name="Zhang J."/>
            <person name="Xi L."/>
            <person name="Liu J."/>
        </authorList>
    </citation>
    <scope>NUCLEOTIDE SEQUENCE [LARGE SCALE GENOMIC DNA]</scope>
    <source>
        <strain evidence="2 3">B2.3</strain>
    </source>
</reference>
<feature type="transmembrane region" description="Helical" evidence="1">
    <location>
        <begin position="140"/>
        <end position="167"/>
    </location>
</feature>
<dbReference type="RefSeq" id="WP_126698034.1">
    <property type="nucleotide sequence ID" value="NZ_RWKW01000009.1"/>
</dbReference>
<evidence type="ECO:0000313" key="2">
    <source>
        <dbReference type="EMBL" id="RST87857.1"/>
    </source>
</evidence>
<evidence type="ECO:0008006" key="4">
    <source>
        <dbReference type="Google" id="ProtNLM"/>
    </source>
</evidence>
<feature type="transmembrane region" description="Helical" evidence="1">
    <location>
        <begin position="346"/>
        <end position="364"/>
    </location>
</feature>
<gene>
    <name evidence="2" type="ORF">EJC49_03260</name>
</gene>
<feature type="transmembrane region" description="Helical" evidence="1">
    <location>
        <begin position="36"/>
        <end position="54"/>
    </location>
</feature>
<dbReference type="Proteomes" id="UP000278398">
    <property type="component" value="Unassembled WGS sequence"/>
</dbReference>